<accession>A0A1G8ESG1</accession>
<dbReference type="Proteomes" id="UP000198956">
    <property type="component" value="Unassembled WGS sequence"/>
</dbReference>
<reference evidence="1 2" key="1">
    <citation type="submission" date="2016-10" db="EMBL/GenBank/DDBJ databases">
        <authorList>
            <person name="de Groot N.N."/>
        </authorList>
    </citation>
    <scope>NUCLEOTIDE SEQUENCE [LARGE SCALE GENOMIC DNA]</scope>
    <source>
        <strain evidence="1 2">L 420-91</strain>
    </source>
</reference>
<dbReference type="EMBL" id="FNDE01000048">
    <property type="protein sequence ID" value="SDH72813.1"/>
    <property type="molecule type" value="Genomic_DNA"/>
</dbReference>
<organism evidence="1 2">
    <name type="scientific">Aneurinibacillus thermoaerophilus</name>
    <dbReference type="NCBI Taxonomy" id="143495"/>
    <lineage>
        <taxon>Bacteria</taxon>
        <taxon>Bacillati</taxon>
        <taxon>Bacillota</taxon>
        <taxon>Bacilli</taxon>
        <taxon>Bacillales</taxon>
        <taxon>Paenibacillaceae</taxon>
        <taxon>Aneurinibacillus group</taxon>
        <taxon>Aneurinibacillus</taxon>
    </lineage>
</organism>
<proteinExistence type="predicted"/>
<name>A0A1G8ESG1_ANETH</name>
<gene>
    <name evidence="1" type="ORF">SAMN04489735_10481</name>
</gene>
<protein>
    <submittedName>
        <fullName evidence="1">Uncharacterized protein</fullName>
    </submittedName>
</protein>
<evidence type="ECO:0000313" key="2">
    <source>
        <dbReference type="Proteomes" id="UP000198956"/>
    </source>
</evidence>
<dbReference type="AlphaFoldDB" id="A0A1G8ESG1"/>
<evidence type="ECO:0000313" key="1">
    <source>
        <dbReference type="EMBL" id="SDH72813.1"/>
    </source>
</evidence>
<sequence>MTYKKQSWLDEIPDLTKPILDPKTGKQKTDPQTGRPLYELVQEGTRITADRLNHMEDGITEAHLLVENLAKEWGGNFVASPNGTAGLQFSHDGLTVSWTAGIAYVNGRRFEVPA</sequence>
<feature type="non-terminal residue" evidence="1">
    <location>
        <position position="114"/>
    </location>
</feature>